<organism evidence="2 4">
    <name type="scientific">Alteripontixanthobacter maritimus</name>
    <dbReference type="NCBI Taxonomy" id="2161824"/>
    <lineage>
        <taxon>Bacteria</taxon>
        <taxon>Pseudomonadati</taxon>
        <taxon>Pseudomonadota</taxon>
        <taxon>Alphaproteobacteria</taxon>
        <taxon>Sphingomonadales</taxon>
        <taxon>Erythrobacteraceae</taxon>
        <taxon>Alteripontixanthobacter</taxon>
    </lineage>
</organism>
<feature type="transmembrane region" description="Helical" evidence="1">
    <location>
        <begin position="6"/>
        <end position="31"/>
    </location>
</feature>
<dbReference type="Proteomes" id="UP000253727">
    <property type="component" value="Unassembled WGS sequence"/>
</dbReference>
<name>A0A369Q4H8_9SPHN</name>
<protein>
    <submittedName>
        <fullName evidence="2">Uncharacterized protein</fullName>
    </submittedName>
</protein>
<feature type="transmembrane region" description="Helical" evidence="1">
    <location>
        <begin position="107"/>
        <end position="124"/>
    </location>
</feature>
<gene>
    <name evidence="3" type="ORF">HME9302_00022</name>
    <name evidence="2" type="ORF">HME9302_00996</name>
</gene>
<comment type="caution">
    <text evidence="2">The sequence shown here is derived from an EMBL/GenBank/DDBJ whole genome shotgun (WGS) entry which is preliminary data.</text>
</comment>
<keyword evidence="1" id="KW-0812">Transmembrane</keyword>
<evidence type="ECO:0000256" key="1">
    <source>
        <dbReference type="SAM" id="Phobius"/>
    </source>
</evidence>
<reference evidence="2 4" key="1">
    <citation type="submission" date="2018-04" db="EMBL/GenBank/DDBJ databases">
        <title>Altererythrobacter sp. HME9302 genome sequencing and assembly.</title>
        <authorList>
            <person name="Kang H."/>
            <person name="Kim H."/>
            <person name="Joh K."/>
        </authorList>
    </citation>
    <scope>NUCLEOTIDE SEQUENCE [LARGE SCALE GENOMIC DNA]</scope>
    <source>
        <strain evidence="2 4">HME9302</strain>
    </source>
</reference>
<feature type="transmembrane region" description="Helical" evidence="1">
    <location>
        <begin position="43"/>
        <end position="65"/>
    </location>
</feature>
<keyword evidence="1" id="KW-1133">Transmembrane helix</keyword>
<sequence length="127" mass="13944">MSDTTMHGLAAITALGMLLSTVPLVWNYMHTLPRSDWFKSQQFLFALGLAMDSIGVLLISGYRVMQILLGWDGGLSNLWTGISLGLLSVGGSAIIYSASLNGKRWKWRLYLTAIAIWSIAVVIWPDA</sequence>
<dbReference type="AlphaFoldDB" id="A0A369Q4H8"/>
<keyword evidence="1" id="KW-0472">Membrane</keyword>
<dbReference type="RefSeq" id="WP_115365317.1">
    <property type="nucleotide sequence ID" value="NZ_QBKA01000001.1"/>
</dbReference>
<feature type="transmembrane region" description="Helical" evidence="1">
    <location>
        <begin position="77"/>
        <end position="95"/>
    </location>
</feature>
<dbReference type="EMBL" id="QBKA01000002">
    <property type="protein sequence ID" value="RDC59801.1"/>
    <property type="molecule type" value="Genomic_DNA"/>
</dbReference>
<proteinExistence type="predicted"/>
<accession>A0A369Q4H8</accession>
<evidence type="ECO:0000313" key="3">
    <source>
        <dbReference type="EMBL" id="RDC66571.1"/>
    </source>
</evidence>
<evidence type="ECO:0000313" key="2">
    <source>
        <dbReference type="EMBL" id="RDC59801.1"/>
    </source>
</evidence>
<keyword evidence="4" id="KW-1185">Reference proteome</keyword>
<evidence type="ECO:0000313" key="4">
    <source>
        <dbReference type="Proteomes" id="UP000253727"/>
    </source>
</evidence>
<dbReference type="EMBL" id="QBKA01000001">
    <property type="protein sequence ID" value="RDC66571.1"/>
    <property type="molecule type" value="Genomic_DNA"/>
</dbReference>